<proteinExistence type="predicted"/>
<feature type="region of interest" description="Disordered" evidence="1">
    <location>
        <begin position="95"/>
        <end position="133"/>
    </location>
</feature>
<evidence type="ECO:0000256" key="1">
    <source>
        <dbReference type="SAM" id="MobiDB-lite"/>
    </source>
</evidence>
<reference evidence="4" key="1">
    <citation type="submission" date="2012-12" db="EMBL/GenBank/DDBJ databases">
        <authorList>
            <person name="Hellsten U."/>
            <person name="Grimwood J."/>
            <person name="Chapman J.A."/>
            <person name="Shapiro H."/>
            <person name="Aerts A."/>
            <person name="Otillar R.P."/>
            <person name="Terry A.Y."/>
            <person name="Boore J.L."/>
            <person name="Simakov O."/>
            <person name="Marletaz F."/>
            <person name="Cho S.-J."/>
            <person name="Edsinger-Gonzales E."/>
            <person name="Havlak P."/>
            <person name="Kuo D.-H."/>
            <person name="Larsson T."/>
            <person name="Lv J."/>
            <person name="Arendt D."/>
            <person name="Savage R."/>
            <person name="Osoegawa K."/>
            <person name="de Jong P."/>
            <person name="Lindberg D.R."/>
            <person name="Seaver E.C."/>
            <person name="Weisblat D.A."/>
            <person name="Putnam N.H."/>
            <person name="Grigoriev I.V."/>
            <person name="Rokhsar D.S."/>
        </authorList>
    </citation>
    <scope>NUCLEOTIDE SEQUENCE</scope>
</reference>
<dbReference type="GeneID" id="20200339"/>
<keyword evidence="4" id="KW-1185">Reference proteome</keyword>
<protein>
    <submittedName>
        <fullName evidence="2 3">Uncharacterized protein</fullName>
    </submittedName>
</protein>
<evidence type="ECO:0000313" key="3">
    <source>
        <dbReference type="EnsemblMetazoa" id="HelroP164049"/>
    </source>
</evidence>
<sequence length="133" mass="14222">MAGALNNSAALIRVPEKPLGKQGTCIRAKNRLGPQKVGLGRGKKVEAFSRQKRKGGWEREKVLEKKKRHEDGLLLNKTHKVTSFFPVLEKNATSASECGGAGARGGATTTDDSPLTSHSQPSSTNNTASKKNL</sequence>
<dbReference type="EnsemblMetazoa" id="HelroT164049">
    <property type="protein sequence ID" value="HelroP164049"/>
    <property type="gene ID" value="HelroG164049"/>
</dbReference>
<dbReference type="EMBL" id="AMQM01001521">
    <property type="status" value="NOT_ANNOTATED_CDS"/>
    <property type="molecule type" value="Genomic_DNA"/>
</dbReference>
<accession>T1EUT9</accession>
<dbReference type="InParanoid" id="T1EUT9"/>
<organism evidence="3 4">
    <name type="scientific">Helobdella robusta</name>
    <name type="common">Californian leech</name>
    <dbReference type="NCBI Taxonomy" id="6412"/>
    <lineage>
        <taxon>Eukaryota</taxon>
        <taxon>Metazoa</taxon>
        <taxon>Spiralia</taxon>
        <taxon>Lophotrochozoa</taxon>
        <taxon>Annelida</taxon>
        <taxon>Clitellata</taxon>
        <taxon>Hirudinea</taxon>
        <taxon>Rhynchobdellida</taxon>
        <taxon>Glossiphoniidae</taxon>
        <taxon>Helobdella</taxon>
    </lineage>
</organism>
<dbReference type="CTD" id="20200339"/>
<reference evidence="2 4" key="2">
    <citation type="journal article" date="2013" name="Nature">
        <title>Insights into bilaterian evolution from three spiralian genomes.</title>
        <authorList>
            <person name="Simakov O."/>
            <person name="Marletaz F."/>
            <person name="Cho S.J."/>
            <person name="Edsinger-Gonzales E."/>
            <person name="Havlak P."/>
            <person name="Hellsten U."/>
            <person name="Kuo D.H."/>
            <person name="Larsson T."/>
            <person name="Lv J."/>
            <person name="Arendt D."/>
            <person name="Savage R."/>
            <person name="Osoegawa K."/>
            <person name="de Jong P."/>
            <person name="Grimwood J."/>
            <person name="Chapman J.A."/>
            <person name="Shapiro H."/>
            <person name="Aerts A."/>
            <person name="Otillar R.P."/>
            <person name="Terry A.Y."/>
            <person name="Boore J.L."/>
            <person name="Grigoriev I.V."/>
            <person name="Lindberg D.R."/>
            <person name="Seaver E.C."/>
            <person name="Weisblat D.A."/>
            <person name="Putnam N.H."/>
            <person name="Rokhsar D.S."/>
        </authorList>
    </citation>
    <scope>NUCLEOTIDE SEQUENCE</scope>
</reference>
<dbReference type="RefSeq" id="XP_009027347.1">
    <property type="nucleotide sequence ID" value="XM_009029099.1"/>
</dbReference>
<dbReference type="EMBL" id="KB097571">
    <property type="protein sequence ID" value="ESN94244.1"/>
    <property type="molecule type" value="Genomic_DNA"/>
</dbReference>
<evidence type="ECO:0000313" key="4">
    <source>
        <dbReference type="Proteomes" id="UP000015101"/>
    </source>
</evidence>
<reference evidence="3" key="3">
    <citation type="submission" date="2015-06" db="UniProtKB">
        <authorList>
            <consortium name="EnsemblMetazoa"/>
        </authorList>
    </citation>
    <scope>IDENTIFICATION</scope>
</reference>
<evidence type="ECO:0000313" key="2">
    <source>
        <dbReference type="EMBL" id="ESN94244.1"/>
    </source>
</evidence>
<name>T1EUT9_HELRO</name>
<dbReference type="KEGG" id="hro:HELRODRAFT_164049"/>
<dbReference type="Proteomes" id="UP000015101">
    <property type="component" value="Unassembled WGS sequence"/>
</dbReference>
<dbReference type="HOGENOM" id="CLU_1908977_0_0_1"/>
<feature type="compositionally biased region" description="Polar residues" evidence="1">
    <location>
        <begin position="111"/>
        <end position="133"/>
    </location>
</feature>
<gene>
    <name evidence="3" type="primary">20200339</name>
    <name evidence="2" type="ORF">HELRODRAFT_164049</name>
</gene>
<dbReference type="AlphaFoldDB" id="T1EUT9"/>